<reference evidence="8" key="2">
    <citation type="journal article" date="2023" name="Science">
        <title>Genomic signatures of disease resistance in endangered staghorn corals.</title>
        <authorList>
            <person name="Vollmer S.V."/>
            <person name="Selwyn J.D."/>
            <person name="Despard B.A."/>
            <person name="Roesel C.L."/>
        </authorList>
    </citation>
    <scope>NUCLEOTIDE SEQUENCE</scope>
    <source>
        <strain evidence="8">K2</strain>
    </source>
</reference>
<feature type="coiled-coil region" evidence="6">
    <location>
        <begin position="298"/>
        <end position="332"/>
    </location>
</feature>
<dbReference type="PANTHER" id="PTHR43804:SF7">
    <property type="entry name" value="LD18447P"/>
    <property type="match status" value="1"/>
</dbReference>
<dbReference type="Proteomes" id="UP001249851">
    <property type="component" value="Unassembled WGS sequence"/>
</dbReference>
<dbReference type="GO" id="GO:0070126">
    <property type="term" value="P:mitochondrial translational termination"/>
    <property type="evidence" value="ECO:0007669"/>
    <property type="project" value="UniProtKB-ARBA"/>
</dbReference>
<dbReference type="InterPro" id="IPR005139">
    <property type="entry name" value="PCRF"/>
</dbReference>
<keyword evidence="5" id="KW-0648">Protein biosynthesis</keyword>
<organism evidence="8 9">
    <name type="scientific">Acropora cervicornis</name>
    <name type="common">Staghorn coral</name>
    <dbReference type="NCBI Taxonomy" id="6130"/>
    <lineage>
        <taxon>Eukaryota</taxon>
        <taxon>Metazoa</taxon>
        <taxon>Cnidaria</taxon>
        <taxon>Anthozoa</taxon>
        <taxon>Hexacorallia</taxon>
        <taxon>Scleractinia</taxon>
        <taxon>Astrocoeniina</taxon>
        <taxon>Acroporidae</taxon>
        <taxon>Acropora</taxon>
    </lineage>
</organism>
<evidence type="ECO:0000256" key="4">
    <source>
        <dbReference type="ARBA" id="ARBA00022490"/>
    </source>
</evidence>
<comment type="subcellular location">
    <subcellularLocation>
        <location evidence="1">Cytoplasm</location>
    </subcellularLocation>
</comment>
<keyword evidence="3" id="KW-0488">Methylation</keyword>
<dbReference type="InterPro" id="IPR004373">
    <property type="entry name" value="RF-1"/>
</dbReference>
<comment type="similarity">
    <text evidence="2">Belongs to the prokaryotic/mitochondrial release factor family.</text>
</comment>
<dbReference type="EMBL" id="JARQWQ010000066">
    <property type="protein sequence ID" value="KAK2554830.1"/>
    <property type="molecule type" value="Genomic_DNA"/>
</dbReference>
<dbReference type="GO" id="GO:0005829">
    <property type="term" value="C:cytosol"/>
    <property type="evidence" value="ECO:0007669"/>
    <property type="project" value="UniProtKB-ARBA"/>
</dbReference>
<evidence type="ECO:0000256" key="5">
    <source>
        <dbReference type="ARBA" id="ARBA00022917"/>
    </source>
</evidence>
<evidence type="ECO:0000313" key="9">
    <source>
        <dbReference type="Proteomes" id="UP001249851"/>
    </source>
</evidence>
<dbReference type="GO" id="GO:0005739">
    <property type="term" value="C:mitochondrion"/>
    <property type="evidence" value="ECO:0007669"/>
    <property type="project" value="GOC"/>
</dbReference>
<dbReference type="NCBIfam" id="NF001859">
    <property type="entry name" value="PRK00591.1"/>
    <property type="match status" value="1"/>
</dbReference>
<dbReference type="FunFam" id="3.30.70.1660:FF:000002">
    <property type="entry name" value="Peptide chain release factor 1"/>
    <property type="match status" value="1"/>
</dbReference>
<dbReference type="NCBIfam" id="TIGR00019">
    <property type="entry name" value="prfA"/>
    <property type="match status" value="1"/>
</dbReference>
<dbReference type="InterPro" id="IPR045853">
    <property type="entry name" value="Pep_chain_release_fac_I_sf"/>
</dbReference>
<dbReference type="Gene3D" id="3.30.160.20">
    <property type="match status" value="1"/>
</dbReference>
<dbReference type="FunFam" id="3.30.160.20:FF:000004">
    <property type="entry name" value="Peptide chain release factor 1"/>
    <property type="match status" value="1"/>
</dbReference>
<evidence type="ECO:0000256" key="3">
    <source>
        <dbReference type="ARBA" id="ARBA00022481"/>
    </source>
</evidence>
<keyword evidence="4" id="KW-0963">Cytoplasm</keyword>
<keyword evidence="6" id="KW-0175">Coiled coil</keyword>
<protein>
    <submittedName>
        <fullName evidence="8">Peptide chain release factor 1</fullName>
    </submittedName>
</protein>
<dbReference type="HAMAP" id="MF_00093">
    <property type="entry name" value="Rel_fac_1"/>
    <property type="match status" value="1"/>
</dbReference>
<dbReference type="Gene3D" id="3.30.70.1660">
    <property type="match status" value="1"/>
</dbReference>
<dbReference type="SUPFAM" id="SSF75620">
    <property type="entry name" value="Release factor"/>
    <property type="match status" value="1"/>
</dbReference>
<dbReference type="SMART" id="SM00937">
    <property type="entry name" value="PCRF"/>
    <property type="match status" value="1"/>
</dbReference>
<dbReference type="Pfam" id="PF03462">
    <property type="entry name" value="PCRF"/>
    <property type="match status" value="1"/>
</dbReference>
<feature type="coiled-coil region" evidence="6">
    <location>
        <begin position="88"/>
        <end position="137"/>
    </location>
</feature>
<dbReference type="AlphaFoldDB" id="A0AAD9Q5S0"/>
<name>A0AAD9Q5S0_ACRCE</name>
<proteinExistence type="inferred from homology"/>
<dbReference type="FunFam" id="3.30.70.1660:FF:000004">
    <property type="entry name" value="Peptide chain release factor 1"/>
    <property type="match status" value="1"/>
</dbReference>
<dbReference type="Pfam" id="PF00472">
    <property type="entry name" value="RF-1"/>
    <property type="match status" value="1"/>
</dbReference>
<reference evidence="8" key="1">
    <citation type="journal article" date="2023" name="G3 (Bethesda)">
        <title>Whole genome assembly and annotation of the endangered Caribbean coral Acropora cervicornis.</title>
        <authorList>
            <person name="Selwyn J.D."/>
            <person name="Vollmer S.V."/>
        </authorList>
    </citation>
    <scope>NUCLEOTIDE SEQUENCE</scope>
    <source>
        <strain evidence="8">K2</strain>
    </source>
</reference>
<keyword evidence="9" id="KW-1185">Reference proteome</keyword>
<dbReference type="PANTHER" id="PTHR43804">
    <property type="entry name" value="LD18447P"/>
    <property type="match status" value="1"/>
</dbReference>
<evidence type="ECO:0000259" key="7">
    <source>
        <dbReference type="PROSITE" id="PS00745"/>
    </source>
</evidence>
<dbReference type="PROSITE" id="PS00745">
    <property type="entry name" value="RF_PROK_I"/>
    <property type="match status" value="1"/>
</dbReference>
<sequence>MLHQFFKGLNVRAVGSEGGFRKSWSQILVTVTQIRWRSQLIETLEPHLKNLVKQHAEITDKLSSTGGEMPPASKMRELSKQLSKLSPIVHLTNQIEQKQKEIQQLNDLISESSGELWKIAEEEKRQAISDKKELEDNLLTSLVPRGDDDENNAILELRAGTGGKEASLFTSEMFVMYQRFAASKKWKFEILNMSKSDQGGIKEAAVSVSGSGVYGIMKFETGVHRVQRIPLTETMGRIHTSTMTVAVLAQPEEVDVVIDPKDLKIDTYRSSGAGGQHVNTTDSAVRITHIPTGIAVACQEERSQIKNKSRALQVLRARLYDLERKKVDSERAEARRKQIGGGERSEKIRTYNFPQGRVTDHRIGMTMQGLELFLDGGDKLDELIWALQSQHEAEALQELTSQFTTGTGEKQRR</sequence>
<evidence type="ECO:0000256" key="6">
    <source>
        <dbReference type="SAM" id="Coils"/>
    </source>
</evidence>
<evidence type="ECO:0000313" key="8">
    <source>
        <dbReference type="EMBL" id="KAK2554830.1"/>
    </source>
</evidence>
<feature type="domain" description="Prokaryotic-type class I peptide chain release factors" evidence="7">
    <location>
        <begin position="269"/>
        <end position="285"/>
    </location>
</feature>
<evidence type="ECO:0000256" key="1">
    <source>
        <dbReference type="ARBA" id="ARBA00004496"/>
    </source>
</evidence>
<dbReference type="InterPro" id="IPR000352">
    <property type="entry name" value="Pep_chain_release_fac_I"/>
</dbReference>
<evidence type="ECO:0000256" key="2">
    <source>
        <dbReference type="ARBA" id="ARBA00010835"/>
    </source>
</evidence>
<gene>
    <name evidence="8" type="ORF">P5673_023470</name>
</gene>
<dbReference type="InterPro" id="IPR050057">
    <property type="entry name" value="Prokaryotic/Mito_RF"/>
</dbReference>
<dbReference type="GO" id="GO:0016149">
    <property type="term" value="F:translation release factor activity, codon specific"/>
    <property type="evidence" value="ECO:0007669"/>
    <property type="project" value="InterPro"/>
</dbReference>
<accession>A0AAD9Q5S0</accession>
<dbReference type="Gene3D" id="6.10.140.1950">
    <property type="match status" value="1"/>
</dbReference>
<comment type="caution">
    <text evidence="8">The sequence shown here is derived from an EMBL/GenBank/DDBJ whole genome shotgun (WGS) entry which is preliminary data.</text>
</comment>